<organism evidence="6 7">
    <name type="scientific">Crossiella cryophila</name>
    <dbReference type="NCBI Taxonomy" id="43355"/>
    <lineage>
        <taxon>Bacteria</taxon>
        <taxon>Bacillati</taxon>
        <taxon>Actinomycetota</taxon>
        <taxon>Actinomycetes</taxon>
        <taxon>Pseudonocardiales</taxon>
        <taxon>Pseudonocardiaceae</taxon>
        <taxon>Crossiella</taxon>
    </lineage>
</organism>
<feature type="domain" description="Histidine kinase/HSP90-like ATPase" evidence="5">
    <location>
        <begin position="294"/>
        <end position="391"/>
    </location>
</feature>
<keyword evidence="4" id="KW-0812">Transmembrane</keyword>
<evidence type="ECO:0000313" key="7">
    <source>
        <dbReference type="Proteomes" id="UP000533598"/>
    </source>
</evidence>
<evidence type="ECO:0000313" key="6">
    <source>
        <dbReference type="EMBL" id="MBB4680396.1"/>
    </source>
</evidence>
<dbReference type="AlphaFoldDB" id="A0A7W7CFR7"/>
<dbReference type="InterPro" id="IPR003594">
    <property type="entry name" value="HATPase_dom"/>
</dbReference>
<comment type="caution">
    <text evidence="6">The sequence shown here is derived from an EMBL/GenBank/DDBJ whole genome shotgun (WGS) entry which is preliminary data.</text>
</comment>
<dbReference type="PANTHER" id="PTHR24421">
    <property type="entry name" value="NITRATE/NITRITE SENSOR PROTEIN NARX-RELATED"/>
    <property type="match status" value="1"/>
</dbReference>
<proteinExistence type="predicted"/>
<dbReference type="SUPFAM" id="SSF55874">
    <property type="entry name" value="ATPase domain of HSP90 chaperone/DNA topoisomerase II/histidine kinase"/>
    <property type="match status" value="1"/>
</dbReference>
<keyword evidence="4" id="KW-1133">Transmembrane helix</keyword>
<feature type="transmembrane region" description="Helical" evidence="4">
    <location>
        <begin position="111"/>
        <end position="134"/>
    </location>
</feature>
<evidence type="ECO:0000256" key="3">
    <source>
        <dbReference type="ARBA" id="ARBA00023012"/>
    </source>
</evidence>
<dbReference type="EMBL" id="JACHMH010000001">
    <property type="protein sequence ID" value="MBB4680396.1"/>
    <property type="molecule type" value="Genomic_DNA"/>
</dbReference>
<evidence type="ECO:0000256" key="4">
    <source>
        <dbReference type="SAM" id="Phobius"/>
    </source>
</evidence>
<protein>
    <submittedName>
        <fullName evidence="6">Signal transduction histidine kinase</fullName>
    </submittedName>
</protein>
<feature type="transmembrane region" description="Helical" evidence="4">
    <location>
        <begin position="20"/>
        <end position="38"/>
    </location>
</feature>
<reference evidence="6 7" key="1">
    <citation type="submission" date="2020-08" db="EMBL/GenBank/DDBJ databases">
        <title>Sequencing the genomes of 1000 actinobacteria strains.</title>
        <authorList>
            <person name="Klenk H.-P."/>
        </authorList>
    </citation>
    <scope>NUCLEOTIDE SEQUENCE [LARGE SCALE GENOMIC DNA]</scope>
    <source>
        <strain evidence="6 7">DSM 44230</strain>
    </source>
</reference>
<keyword evidence="3" id="KW-0902">Two-component regulatory system</keyword>
<dbReference type="Proteomes" id="UP000533598">
    <property type="component" value="Unassembled WGS sequence"/>
</dbReference>
<keyword evidence="4" id="KW-0472">Membrane</keyword>
<dbReference type="Gene3D" id="3.30.565.10">
    <property type="entry name" value="Histidine kinase-like ATPase, C-terminal domain"/>
    <property type="match status" value="1"/>
</dbReference>
<evidence type="ECO:0000259" key="5">
    <source>
        <dbReference type="SMART" id="SM00387"/>
    </source>
</evidence>
<dbReference type="InterPro" id="IPR036890">
    <property type="entry name" value="HATPase_C_sf"/>
</dbReference>
<name>A0A7W7CFR7_9PSEU</name>
<dbReference type="GO" id="GO:0016301">
    <property type="term" value="F:kinase activity"/>
    <property type="evidence" value="ECO:0007669"/>
    <property type="project" value="UniProtKB-KW"/>
</dbReference>
<dbReference type="CDD" id="cd16917">
    <property type="entry name" value="HATPase_UhpB-NarQ-NarX-like"/>
    <property type="match status" value="1"/>
</dbReference>
<dbReference type="Pfam" id="PF02518">
    <property type="entry name" value="HATPase_c"/>
    <property type="match status" value="1"/>
</dbReference>
<dbReference type="RefSeq" id="WP_185006159.1">
    <property type="nucleotide sequence ID" value="NZ_BAAAUI010000005.1"/>
</dbReference>
<dbReference type="SMART" id="SM00387">
    <property type="entry name" value="HATPase_c"/>
    <property type="match status" value="1"/>
</dbReference>
<sequence>MRGYLDAPMGRHPAPMGLVLAYRWLAFAWMALIAGVGAQSVTPVLSAVALLVTLGWTLWLTLAAVRRSIPVLVLDLTLAVGLVLAGGLIHPHGHVLTNHPSITSAYPMAAVAAWAAVHHVAGGIGAGLVVAGVLPLSYALNGAPLLELSFVEVLELTGTALAHVLLGASVGLAARQFTRLAEHAARAGDQAARLAERERLAARIHDEVLQQLAAIHRGGADLAAAGPVAAGDLRPLLAEIRRQERNLRNLVVPQPDPVVEGEVSLTAALERLAAEHRELDLQVVTAGPVPVAEAVAAELLAAVREALSNVVKHARARRVWLSVLEEAGAVTVVVRDNGIGFDFDEDSLRANGRLGLLLSVRARLNRLGGVARIHGRPGRGTEVELSLPPERRSA</sequence>
<gene>
    <name evidence="6" type="ORF">HNR67_006514</name>
</gene>
<dbReference type="InterPro" id="IPR050482">
    <property type="entry name" value="Sensor_HK_TwoCompSys"/>
</dbReference>
<keyword evidence="1" id="KW-0808">Transferase</keyword>
<feature type="transmembrane region" description="Helical" evidence="4">
    <location>
        <begin position="72"/>
        <end position="91"/>
    </location>
</feature>
<accession>A0A7W7CFR7</accession>
<keyword evidence="7" id="KW-1185">Reference proteome</keyword>
<evidence type="ECO:0000256" key="1">
    <source>
        <dbReference type="ARBA" id="ARBA00022679"/>
    </source>
</evidence>
<dbReference type="GO" id="GO:0000160">
    <property type="term" value="P:phosphorelay signal transduction system"/>
    <property type="evidence" value="ECO:0007669"/>
    <property type="project" value="UniProtKB-KW"/>
</dbReference>
<keyword evidence="2 6" id="KW-0418">Kinase</keyword>
<evidence type="ECO:0000256" key="2">
    <source>
        <dbReference type="ARBA" id="ARBA00022777"/>
    </source>
</evidence>
<feature type="transmembrane region" description="Helical" evidence="4">
    <location>
        <begin position="44"/>
        <end position="65"/>
    </location>
</feature>
<dbReference type="PANTHER" id="PTHR24421:SF61">
    <property type="entry name" value="OXYGEN SENSOR HISTIDINE KINASE NREB"/>
    <property type="match status" value="1"/>
</dbReference>